<dbReference type="Proteomes" id="UP001177670">
    <property type="component" value="Unassembled WGS sequence"/>
</dbReference>
<comment type="caution">
    <text evidence="1">The sequence shown here is derived from an EMBL/GenBank/DDBJ whole genome shotgun (WGS) entry which is preliminary data.</text>
</comment>
<dbReference type="AlphaFoldDB" id="A0AA40FQ97"/>
<evidence type="ECO:0000313" key="2">
    <source>
        <dbReference type="Proteomes" id="UP001177670"/>
    </source>
</evidence>
<keyword evidence="2" id="KW-1185">Reference proteome</keyword>
<sequence>MVDWVGIDGRRGAGGVVEGDGVAAAAAATVCGMANQSVRGNTHRALMVCKMSRVSRRGGKREKFDVTYAASSGHCAPFIPLLPLALGACY</sequence>
<accession>A0AA40FQ97</accession>
<gene>
    <name evidence="1" type="ORF">K0M31_008085</name>
</gene>
<protein>
    <submittedName>
        <fullName evidence="1">Uncharacterized protein</fullName>
    </submittedName>
</protein>
<organism evidence="1 2">
    <name type="scientific">Melipona bicolor</name>
    <dbReference type="NCBI Taxonomy" id="60889"/>
    <lineage>
        <taxon>Eukaryota</taxon>
        <taxon>Metazoa</taxon>
        <taxon>Ecdysozoa</taxon>
        <taxon>Arthropoda</taxon>
        <taxon>Hexapoda</taxon>
        <taxon>Insecta</taxon>
        <taxon>Pterygota</taxon>
        <taxon>Neoptera</taxon>
        <taxon>Endopterygota</taxon>
        <taxon>Hymenoptera</taxon>
        <taxon>Apocrita</taxon>
        <taxon>Aculeata</taxon>
        <taxon>Apoidea</taxon>
        <taxon>Anthophila</taxon>
        <taxon>Apidae</taxon>
        <taxon>Melipona</taxon>
    </lineage>
</organism>
<reference evidence="1" key="1">
    <citation type="submission" date="2021-10" db="EMBL/GenBank/DDBJ databases">
        <title>Melipona bicolor Genome sequencing and assembly.</title>
        <authorList>
            <person name="Araujo N.S."/>
            <person name="Arias M.C."/>
        </authorList>
    </citation>
    <scope>NUCLEOTIDE SEQUENCE</scope>
    <source>
        <strain evidence="1">USP_2M_L1-L4_2017</strain>
        <tissue evidence="1">Whole body</tissue>
    </source>
</reference>
<name>A0AA40FQ97_9HYME</name>
<evidence type="ECO:0000313" key="1">
    <source>
        <dbReference type="EMBL" id="KAK1123373.1"/>
    </source>
</evidence>
<proteinExistence type="predicted"/>
<dbReference type="EMBL" id="JAHYIQ010000020">
    <property type="protein sequence ID" value="KAK1123373.1"/>
    <property type="molecule type" value="Genomic_DNA"/>
</dbReference>